<name>B0DQM3_LACBS</name>
<organism evidence="2">
    <name type="scientific">Laccaria bicolor (strain S238N-H82 / ATCC MYA-4686)</name>
    <name type="common">Bicoloured deceiver</name>
    <name type="synonym">Laccaria laccata var. bicolor</name>
    <dbReference type="NCBI Taxonomy" id="486041"/>
    <lineage>
        <taxon>Eukaryota</taxon>
        <taxon>Fungi</taxon>
        <taxon>Dikarya</taxon>
        <taxon>Basidiomycota</taxon>
        <taxon>Agaricomycotina</taxon>
        <taxon>Agaricomycetes</taxon>
        <taxon>Agaricomycetidae</taxon>
        <taxon>Agaricales</taxon>
        <taxon>Agaricineae</taxon>
        <taxon>Hydnangiaceae</taxon>
        <taxon>Laccaria</taxon>
    </lineage>
</organism>
<dbReference type="GeneID" id="6081828"/>
<dbReference type="InterPro" id="IPR032675">
    <property type="entry name" value="LRR_dom_sf"/>
</dbReference>
<keyword evidence="2" id="KW-1185">Reference proteome</keyword>
<sequence>METPRLPPSTRAFQKFTKDTRRMLIGKGRAQADVTSKRFTPGPINALPPEILGEIFLASLGKIFPVHDDDSIPPLQFCRVCTYWQQTALSTPGLWTRLLINRSDVTQEINVMSKRFSSAGKLPLSLRIENGPHPSSFPLFRVPLQYMGRIHNLEFSVLRIEEAVRQLNIIVDHGTALERLVVQYNQSTSWSNAPSLLPLPRLHKLKRLVLSNLQSDRHSYDGSLDNMPWNQLTHLSMVDVPIMPLMLMAFLRRCPHLQHGFFALSNLLHPTNQWTTLLHGDTVFPSMISLKVVFKYAGEWGILDGLSFPSLKTLCLGSTSELSTWNSTTSATLHTPLLRNLILFKIRIQYPDLIEFLKTKASLRVLVLDSPLEFSPLFEKLSHIGENIFLPNLIRLSIYHWRLRKNRPCKIDVRALGQMIHARWYPRSTKPRPVRSPLSSVSLRMSSVPPYLIGIKLRSSLVAQGLFLHIGSAENGYSLKKEVDW</sequence>
<dbReference type="OrthoDB" id="2269034at2759"/>
<reference evidence="1 2" key="1">
    <citation type="journal article" date="2008" name="Nature">
        <title>The genome of Laccaria bicolor provides insights into mycorrhizal symbiosis.</title>
        <authorList>
            <person name="Martin F."/>
            <person name="Aerts A."/>
            <person name="Ahren D."/>
            <person name="Brun A."/>
            <person name="Danchin E.G.J."/>
            <person name="Duchaussoy F."/>
            <person name="Gibon J."/>
            <person name="Kohler A."/>
            <person name="Lindquist E."/>
            <person name="Pereda V."/>
            <person name="Salamov A."/>
            <person name="Shapiro H.J."/>
            <person name="Wuyts J."/>
            <person name="Blaudez D."/>
            <person name="Buee M."/>
            <person name="Brokstein P."/>
            <person name="Canbaeck B."/>
            <person name="Cohen D."/>
            <person name="Courty P.E."/>
            <person name="Coutinho P.M."/>
            <person name="Delaruelle C."/>
            <person name="Detter J.C."/>
            <person name="Deveau A."/>
            <person name="DiFazio S."/>
            <person name="Duplessis S."/>
            <person name="Fraissinet-Tachet L."/>
            <person name="Lucic E."/>
            <person name="Frey-Klett P."/>
            <person name="Fourrey C."/>
            <person name="Feussner I."/>
            <person name="Gay G."/>
            <person name="Grimwood J."/>
            <person name="Hoegger P.J."/>
            <person name="Jain P."/>
            <person name="Kilaru S."/>
            <person name="Labbe J."/>
            <person name="Lin Y.C."/>
            <person name="Legue V."/>
            <person name="Le Tacon F."/>
            <person name="Marmeisse R."/>
            <person name="Melayah D."/>
            <person name="Montanini B."/>
            <person name="Muratet M."/>
            <person name="Nehls U."/>
            <person name="Niculita-Hirzel H."/>
            <person name="Oudot-Le Secq M.P."/>
            <person name="Peter M."/>
            <person name="Quesneville H."/>
            <person name="Rajashekar B."/>
            <person name="Reich M."/>
            <person name="Rouhier N."/>
            <person name="Schmutz J."/>
            <person name="Yin T."/>
            <person name="Chalot M."/>
            <person name="Henrissat B."/>
            <person name="Kuees U."/>
            <person name="Lucas S."/>
            <person name="Van de Peer Y."/>
            <person name="Podila G.K."/>
            <person name="Polle A."/>
            <person name="Pukkila P.J."/>
            <person name="Richardson P.M."/>
            <person name="Rouze P."/>
            <person name="Sanders I.R."/>
            <person name="Stajich J.E."/>
            <person name="Tunlid A."/>
            <person name="Tuskan G."/>
            <person name="Grigoriev I.V."/>
        </authorList>
    </citation>
    <scope>NUCLEOTIDE SEQUENCE [LARGE SCALE GENOMIC DNA]</scope>
    <source>
        <strain evidence="2">S238N-H82 / ATCC MYA-4686</strain>
    </source>
</reference>
<dbReference type="AlphaFoldDB" id="B0DQM3"/>
<evidence type="ECO:0000313" key="2">
    <source>
        <dbReference type="Proteomes" id="UP000001194"/>
    </source>
</evidence>
<dbReference type="Gene3D" id="3.80.10.10">
    <property type="entry name" value="Ribonuclease Inhibitor"/>
    <property type="match status" value="1"/>
</dbReference>
<dbReference type="RefSeq" id="XP_001886197.1">
    <property type="nucleotide sequence ID" value="XM_001886162.1"/>
</dbReference>
<dbReference type="InParanoid" id="B0DQM3"/>
<accession>B0DQM3</accession>
<proteinExistence type="predicted"/>
<dbReference type="HOGENOM" id="CLU_562675_0_0_1"/>
<gene>
    <name evidence="1" type="ORF">LACBIDRAFT_307635</name>
</gene>
<dbReference type="KEGG" id="lbc:LACBIDRAFT_307635"/>
<dbReference type="Proteomes" id="UP000001194">
    <property type="component" value="Unassembled WGS sequence"/>
</dbReference>
<dbReference type="SUPFAM" id="SSF52047">
    <property type="entry name" value="RNI-like"/>
    <property type="match status" value="1"/>
</dbReference>
<evidence type="ECO:0000313" key="1">
    <source>
        <dbReference type="EMBL" id="EDR03056.1"/>
    </source>
</evidence>
<dbReference type="EMBL" id="DS547126">
    <property type="protein sequence ID" value="EDR03056.1"/>
    <property type="molecule type" value="Genomic_DNA"/>
</dbReference>
<protein>
    <submittedName>
        <fullName evidence="1">Predicted protein</fullName>
    </submittedName>
</protein>